<evidence type="ECO:0000256" key="8">
    <source>
        <dbReference type="ARBA" id="ARBA00023319"/>
    </source>
</evidence>
<dbReference type="Pfam" id="PF23591">
    <property type="entry name" value="CILP"/>
    <property type="match status" value="1"/>
</dbReference>
<dbReference type="PROSITE" id="PS50092">
    <property type="entry name" value="TSP1"/>
    <property type="match status" value="1"/>
</dbReference>
<dbReference type="GO" id="GO:0043569">
    <property type="term" value="P:negative regulation of insulin-like growth factor receptor signaling pathway"/>
    <property type="evidence" value="ECO:0007669"/>
    <property type="project" value="Ensembl"/>
</dbReference>
<dbReference type="Pfam" id="PF00090">
    <property type="entry name" value="TSP_1"/>
    <property type="match status" value="1"/>
</dbReference>
<dbReference type="Pfam" id="PF13927">
    <property type="entry name" value="Ig_3"/>
    <property type="match status" value="1"/>
</dbReference>
<accession>A0A6I8N7L1</accession>
<dbReference type="Ensembl" id="ENSOANT00000056986.1">
    <property type="protein sequence ID" value="ENSOANP00000036780.1"/>
    <property type="gene ID" value="ENSOANG00000002696.4"/>
</dbReference>
<evidence type="ECO:0000256" key="6">
    <source>
        <dbReference type="ARBA" id="ARBA00023157"/>
    </source>
</evidence>
<protein>
    <submittedName>
        <fullName evidence="11">Cartilage intermediate layer protein</fullName>
    </submittedName>
</protein>
<organism evidence="11 12">
    <name type="scientific">Ornithorhynchus anatinus</name>
    <name type="common">Duckbill platypus</name>
    <dbReference type="NCBI Taxonomy" id="9258"/>
    <lineage>
        <taxon>Eukaryota</taxon>
        <taxon>Metazoa</taxon>
        <taxon>Chordata</taxon>
        <taxon>Craniata</taxon>
        <taxon>Vertebrata</taxon>
        <taxon>Euteleostomi</taxon>
        <taxon>Mammalia</taxon>
        <taxon>Monotremata</taxon>
        <taxon>Ornithorhynchidae</taxon>
        <taxon>Ornithorhynchus</taxon>
    </lineage>
</organism>
<dbReference type="OMA" id="RAETPYM"/>
<dbReference type="InterPro" id="IPR056256">
    <property type="entry name" value="CILP-1/2_b-sand_dom2"/>
</dbReference>
<proteinExistence type="predicted"/>
<evidence type="ECO:0000256" key="4">
    <source>
        <dbReference type="ARBA" id="ARBA00022685"/>
    </source>
</evidence>
<dbReference type="InterPro" id="IPR056257">
    <property type="entry name" value="CILP-1/2_8th"/>
</dbReference>
<dbReference type="PANTHER" id="PTHR15031:SF3">
    <property type="entry name" value="CARTILAGE INTERMEDIATE LAYER PROTEIN 1"/>
    <property type="match status" value="1"/>
</dbReference>
<dbReference type="InterPro" id="IPR056255">
    <property type="entry name" value="CILP-1/2_dom"/>
</dbReference>
<dbReference type="SMART" id="SM00408">
    <property type="entry name" value="IGc2"/>
    <property type="match status" value="1"/>
</dbReference>
<feature type="compositionally biased region" description="Basic residues" evidence="9">
    <location>
        <begin position="1231"/>
        <end position="1246"/>
    </location>
</feature>
<evidence type="ECO:0000256" key="1">
    <source>
        <dbReference type="ARBA" id="ARBA00004498"/>
    </source>
</evidence>
<dbReference type="GO" id="GO:0030512">
    <property type="term" value="P:negative regulation of transforming growth factor beta receptor signaling pathway"/>
    <property type="evidence" value="ECO:0007669"/>
    <property type="project" value="Ensembl"/>
</dbReference>
<dbReference type="AlphaFoldDB" id="A0A6I8N7L1"/>
<evidence type="ECO:0000256" key="2">
    <source>
        <dbReference type="ARBA" id="ARBA00022525"/>
    </source>
</evidence>
<evidence type="ECO:0000256" key="7">
    <source>
        <dbReference type="ARBA" id="ARBA00023180"/>
    </source>
</evidence>
<dbReference type="FunCoup" id="A0A6I8N7L1">
    <property type="interactions" value="112"/>
</dbReference>
<keyword evidence="12" id="KW-1185">Reference proteome</keyword>
<dbReference type="InterPro" id="IPR056258">
    <property type="entry name" value="CILP-1/2_C"/>
</dbReference>
<dbReference type="FunFam" id="2.60.40.10:FF:001254">
    <property type="entry name" value="Cartilage intermediate layer protein 2"/>
    <property type="match status" value="1"/>
</dbReference>
<dbReference type="Gene3D" id="2.60.40.10">
    <property type="entry name" value="Immunoglobulins"/>
    <property type="match status" value="1"/>
</dbReference>
<dbReference type="InterPro" id="IPR039675">
    <property type="entry name" value="CILP1/CILP2"/>
</dbReference>
<keyword evidence="3" id="KW-0272">Extracellular matrix</keyword>
<keyword evidence="5" id="KW-0732">Signal</keyword>
<evidence type="ECO:0000256" key="9">
    <source>
        <dbReference type="SAM" id="MobiDB-lite"/>
    </source>
</evidence>
<dbReference type="SUPFAM" id="SSF82895">
    <property type="entry name" value="TSP-1 type 1 repeat"/>
    <property type="match status" value="1"/>
</dbReference>
<sequence length="1259" mass="138129">MARCHRPKLPAVLYKSPQRLRPAVRSLPPQLRSCAQDLAAGSGKLLTGLRRSGGAGPGDAPRPPPAAEDEVRGQRAGTMTVAKGWIVSFLLLEAIAASGIGRRQTVLTQSVQNVRPGKRNLRSFTQPADPPDIPGEWTTWFNIDHPGGHGDYERLDAIRFYYKERVCPRPTRVEARTTDWIPAEGTGQVVHASPQEGFWCLNKEQVAGRNCSNYTVRFLCPVGSLRRDSPRLWTPWTEWSVCSASCGHTGVQTRTRTCLAQSPQSCNEPTEEGQLCLGQDCAVCDLSCTVGRVNADCDACMCEDFVLRGAVSLPDGSPAAGAAVHLLTHLQTLKPLTRVDARGRFRVPGLCPDGRSVLRLTKAKFAPLDLTVPKTGRKEASVQARFSRAGIPYITKNPQTKARRVGQSVSLCCKAVGTPSPNKYLWYHNGTLLEPSVHRYDNSLMLKNLQKDQAGEYFCKASSPAGSVKSQVAKLSVIDAHEPACNPKPESYLVKLPHDCFQNATGSFYYDVGRCPAGTCAGPRDPGLRCQDEGERCCGVSRTEERTIVCGGYTLPTKVATACSCQKCPETRTIVRGRAVAADDGEPLRFGHVYLGDQRVGMTGYQGTFSLHVPPDTERLILTFVDRLGRFVNSTKVLPFGRKRGAVFHEVKMLRRAPPLLLEASETNVIPLGERAGEDPMAELEIPPGSFYRSDGRPYEGRVRASVTFLDARDVASAPAAQSDLSFVDEEGDVLPLRTYGMFSVDFAAEAGAEPLNAGRVKVWLDAAQVKMPEHAAAMKLWSLAPDTGLWEEEGDFRAEGPRRRRRREERTFLVGNMEIRERRLFNLDVPESRRCLVKVRAYRGDRFLPSEQLQGVVVSAINLEPSAGFASNPRAWGRFDSVLTGPNGACVPAFCDERAPDAYSAFVTASLGGEELEAAASAPKPDSAVVGVPEPYLSRLKYRRSDHEDPRLKKTAFRISVAKPRANVPGEAGGPVFPAEDTRRCEEAPPSAPHFRFYRIEGDSYDYNTVPFSEDDPLSWTADYLAWWPKPMEFRACYVKVRVLGAPEVNVRSRNAGGTHPLTAGRVYGLRDVRSIGDRDRPGVSAACLEFKCSGMLYDQARVDRTLVTVIPQGSCQRVAVNPMLHEYLVNHLPLAVNNDTGQYTMLAPLDPLGHNYGIYTVTDQDPKTAKEIALGRCFDGTSDGSSRVMKSDVGVALTFNCAHREVGRQSTFQYLRGPAARPAADRAPARRRQRESRAGSRPRRPGSPGRARPPLSP</sequence>
<keyword evidence="4" id="KW-0165">Cleavage on pair of basic residues</keyword>
<dbReference type="PROSITE" id="PS50835">
    <property type="entry name" value="IG_LIKE"/>
    <property type="match status" value="1"/>
</dbReference>
<dbReference type="Gene3D" id="2.20.100.10">
    <property type="entry name" value="Thrombospondin type-1 (TSP1) repeat"/>
    <property type="match status" value="1"/>
</dbReference>
<dbReference type="InterPro" id="IPR013783">
    <property type="entry name" value="Ig-like_fold"/>
</dbReference>
<dbReference type="SUPFAM" id="SSF48726">
    <property type="entry name" value="Immunoglobulin"/>
    <property type="match status" value="1"/>
</dbReference>
<feature type="compositionally biased region" description="Low complexity" evidence="9">
    <location>
        <begin position="1248"/>
        <end position="1259"/>
    </location>
</feature>
<dbReference type="GO" id="GO:0005615">
    <property type="term" value="C:extracellular space"/>
    <property type="evidence" value="ECO:0000318"/>
    <property type="project" value="GO_Central"/>
</dbReference>
<dbReference type="Pfam" id="PF23730">
    <property type="entry name" value="CILP_8th"/>
    <property type="match status" value="1"/>
</dbReference>
<dbReference type="SMART" id="SM00209">
    <property type="entry name" value="TSP1"/>
    <property type="match status" value="1"/>
</dbReference>
<dbReference type="Proteomes" id="UP000002279">
    <property type="component" value="Chromosome 5"/>
</dbReference>
<evidence type="ECO:0000256" key="5">
    <source>
        <dbReference type="ARBA" id="ARBA00022729"/>
    </source>
</evidence>
<evidence type="ECO:0000313" key="12">
    <source>
        <dbReference type="Proteomes" id="UP000002279"/>
    </source>
</evidence>
<dbReference type="Pfam" id="PF23599">
    <property type="entry name" value="CILP_C"/>
    <property type="match status" value="1"/>
</dbReference>
<evidence type="ECO:0000256" key="3">
    <source>
        <dbReference type="ARBA" id="ARBA00022530"/>
    </source>
</evidence>
<feature type="domain" description="Ig-like" evidence="10">
    <location>
        <begin position="392"/>
        <end position="476"/>
    </location>
</feature>
<dbReference type="InterPro" id="IPR025155">
    <property type="entry name" value="WxxW_domain"/>
</dbReference>
<dbReference type="Pfam" id="PF23708">
    <property type="entry name" value="CILP_5th"/>
    <property type="match status" value="1"/>
</dbReference>
<gene>
    <name evidence="11" type="primary">CILP</name>
</gene>
<keyword evidence="8" id="KW-0393">Immunoglobulin domain</keyword>
<dbReference type="GeneTree" id="ENSGT00390000008152"/>
<comment type="subcellular location">
    <subcellularLocation>
        <location evidence="1">Secreted</location>
        <location evidence="1">Extracellular space</location>
        <location evidence="1">Extracellular matrix</location>
    </subcellularLocation>
</comment>
<dbReference type="GO" id="GO:0031012">
    <property type="term" value="C:extracellular matrix"/>
    <property type="evidence" value="ECO:0007669"/>
    <property type="project" value="Ensembl"/>
</dbReference>
<dbReference type="GO" id="GO:0060392">
    <property type="term" value="P:negative regulation of SMAD protein signal transduction"/>
    <property type="evidence" value="ECO:0007669"/>
    <property type="project" value="Ensembl"/>
</dbReference>
<dbReference type="InterPro" id="IPR003599">
    <property type="entry name" value="Ig_sub"/>
</dbReference>
<dbReference type="PANTHER" id="PTHR15031">
    <property type="entry name" value="CARTILAGE INTERMEDIATE LAYER PROTEIN CLIP"/>
    <property type="match status" value="1"/>
</dbReference>
<name>A0A6I8N7L1_ORNAN</name>
<dbReference type="InterPro" id="IPR007110">
    <property type="entry name" value="Ig-like_dom"/>
</dbReference>
<keyword evidence="2" id="KW-0964">Secreted</keyword>
<feature type="region of interest" description="Disordered" evidence="9">
    <location>
        <begin position="46"/>
        <end position="73"/>
    </location>
</feature>
<dbReference type="InterPro" id="IPR003598">
    <property type="entry name" value="Ig_sub2"/>
</dbReference>
<evidence type="ECO:0000259" key="10">
    <source>
        <dbReference type="PROSITE" id="PS50835"/>
    </source>
</evidence>
<feature type="region of interest" description="Disordered" evidence="9">
    <location>
        <begin position="1218"/>
        <end position="1259"/>
    </location>
</feature>
<dbReference type="Pfam" id="PF13330">
    <property type="entry name" value="Mucin2_WxxW"/>
    <property type="match status" value="1"/>
</dbReference>
<keyword evidence="7" id="KW-0325">Glycoprotein</keyword>
<dbReference type="InterPro" id="IPR036179">
    <property type="entry name" value="Ig-like_dom_sf"/>
</dbReference>
<dbReference type="InterPro" id="IPR000884">
    <property type="entry name" value="TSP1_rpt"/>
</dbReference>
<reference evidence="11" key="2">
    <citation type="submission" date="2025-08" db="UniProtKB">
        <authorList>
            <consortium name="Ensembl"/>
        </authorList>
    </citation>
    <scope>IDENTIFICATION</scope>
    <source>
        <strain evidence="11">Glennie</strain>
    </source>
</reference>
<dbReference type="SMART" id="SM00409">
    <property type="entry name" value="IG"/>
    <property type="match status" value="1"/>
</dbReference>
<dbReference type="InParanoid" id="A0A6I8N7L1"/>
<dbReference type="GO" id="GO:0010629">
    <property type="term" value="P:negative regulation of gene expression"/>
    <property type="evidence" value="ECO:0007669"/>
    <property type="project" value="Ensembl"/>
</dbReference>
<evidence type="ECO:0000313" key="11">
    <source>
        <dbReference type="Ensembl" id="ENSOANP00000036780.1"/>
    </source>
</evidence>
<reference evidence="11" key="3">
    <citation type="submission" date="2025-09" db="UniProtKB">
        <authorList>
            <consortium name="Ensembl"/>
        </authorList>
    </citation>
    <scope>IDENTIFICATION</scope>
    <source>
        <strain evidence="11">Glennie</strain>
    </source>
</reference>
<dbReference type="Bgee" id="ENSOANG00000002696">
    <property type="expression patterns" value="Expressed in heart and 6 other cell types or tissues"/>
</dbReference>
<dbReference type="InterPro" id="IPR036383">
    <property type="entry name" value="TSP1_rpt_sf"/>
</dbReference>
<keyword evidence="6" id="KW-1015">Disulfide bond</keyword>
<reference evidence="11 12" key="1">
    <citation type="journal article" date="2008" name="Nature">
        <title>Genome analysis of the platypus reveals unique signatures of evolution.</title>
        <authorList>
            <person name="Warren W.C."/>
            <person name="Hillier L.W."/>
            <person name="Marshall Graves J.A."/>
            <person name="Birney E."/>
            <person name="Ponting C.P."/>
            <person name="Grutzner F."/>
            <person name="Belov K."/>
            <person name="Miller W."/>
            <person name="Clarke L."/>
            <person name="Chinwalla A.T."/>
            <person name="Yang S.P."/>
            <person name="Heger A."/>
            <person name="Locke D.P."/>
            <person name="Miethke P."/>
            <person name="Waters P.D."/>
            <person name="Veyrunes F."/>
            <person name="Fulton L."/>
            <person name="Fulton B."/>
            <person name="Graves T."/>
            <person name="Wallis J."/>
            <person name="Puente X.S."/>
            <person name="Lopez-Otin C."/>
            <person name="Ordonez G.R."/>
            <person name="Eichler E.E."/>
            <person name="Chen L."/>
            <person name="Cheng Z."/>
            <person name="Deakin J.E."/>
            <person name="Alsop A."/>
            <person name="Thompson K."/>
            <person name="Kirby P."/>
            <person name="Papenfuss A.T."/>
            <person name="Wakefield M.J."/>
            <person name="Olender T."/>
            <person name="Lancet D."/>
            <person name="Huttley G.A."/>
            <person name="Smit A.F."/>
            <person name="Pask A."/>
            <person name="Temple-Smith P."/>
            <person name="Batzer M.A."/>
            <person name="Walker J.A."/>
            <person name="Konkel M.K."/>
            <person name="Harris R.S."/>
            <person name="Whittington C.M."/>
            <person name="Wong E.S."/>
            <person name="Gemmell N.J."/>
            <person name="Buschiazzo E."/>
            <person name="Vargas Jentzsch I.M."/>
            <person name="Merkel A."/>
            <person name="Schmitz J."/>
            <person name="Zemann A."/>
            <person name="Churakov G."/>
            <person name="Kriegs J.O."/>
            <person name="Brosius J."/>
            <person name="Murchison E.P."/>
            <person name="Sachidanandam R."/>
            <person name="Smith C."/>
            <person name="Hannon G.J."/>
            <person name="Tsend-Ayush E."/>
            <person name="McMillan D."/>
            <person name="Attenborough R."/>
            <person name="Rens W."/>
            <person name="Ferguson-Smith M."/>
            <person name="Lefevre C.M."/>
            <person name="Sharp J.A."/>
            <person name="Nicholas K.R."/>
            <person name="Ray D.A."/>
            <person name="Kube M."/>
            <person name="Reinhardt R."/>
            <person name="Pringle T.H."/>
            <person name="Taylor J."/>
            <person name="Jones R.C."/>
            <person name="Nixon B."/>
            <person name="Dacheux J.L."/>
            <person name="Niwa H."/>
            <person name="Sekita Y."/>
            <person name="Huang X."/>
            <person name="Stark A."/>
            <person name="Kheradpour P."/>
            <person name="Kellis M."/>
            <person name="Flicek P."/>
            <person name="Chen Y."/>
            <person name="Webber C."/>
            <person name="Hardison R."/>
            <person name="Nelson J."/>
            <person name="Hallsworth-Pepin K."/>
            <person name="Delehaunty K."/>
            <person name="Markovic C."/>
            <person name="Minx P."/>
            <person name="Feng Y."/>
            <person name="Kremitzki C."/>
            <person name="Mitreva M."/>
            <person name="Glasscock J."/>
            <person name="Wylie T."/>
            <person name="Wohldmann P."/>
            <person name="Thiru P."/>
            <person name="Nhan M.N."/>
            <person name="Pohl C.S."/>
            <person name="Smith S.M."/>
            <person name="Hou S."/>
            <person name="Nefedov M."/>
            <person name="de Jong P.J."/>
            <person name="Renfree M.B."/>
            <person name="Mardis E.R."/>
            <person name="Wilson R.K."/>
        </authorList>
    </citation>
    <scope>NUCLEOTIDE SEQUENCE [LARGE SCALE GENOMIC DNA]</scope>
    <source>
        <strain evidence="11 12">Glennie</strain>
    </source>
</reference>